<proteinExistence type="predicted"/>
<feature type="non-terminal residue" evidence="3">
    <location>
        <position position="365"/>
    </location>
</feature>
<organism evidence="3">
    <name type="scientific">Graphocephala atropunctata</name>
    <dbReference type="NCBI Taxonomy" id="36148"/>
    <lineage>
        <taxon>Eukaryota</taxon>
        <taxon>Metazoa</taxon>
        <taxon>Ecdysozoa</taxon>
        <taxon>Arthropoda</taxon>
        <taxon>Hexapoda</taxon>
        <taxon>Insecta</taxon>
        <taxon>Pterygota</taxon>
        <taxon>Neoptera</taxon>
        <taxon>Paraneoptera</taxon>
        <taxon>Hemiptera</taxon>
        <taxon>Auchenorrhyncha</taxon>
        <taxon>Membracoidea</taxon>
        <taxon>Cicadellidae</taxon>
        <taxon>Cicadellinae</taxon>
        <taxon>Cicadellini</taxon>
        <taxon>Graphocephala</taxon>
    </lineage>
</organism>
<feature type="compositionally biased region" description="Basic and acidic residues" evidence="1">
    <location>
        <begin position="34"/>
        <end position="43"/>
    </location>
</feature>
<feature type="compositionally biased region" description="Low complexity" evidence="1">
    <location>
        <begin position="194"/>
        <end position="206"/>
    </location>
</feature>
<name>A0A1B6LE58_9HEMI</name>
<accession>A0A1B6LE58</accession>
<sequence>GKPPEVQDESAANKLANLYMDDEDTVINVLETNPKSKDQEKSKSAWHLLQSQKHNHPFDDKKGWVTLEPVPWAQSQVQKWEPNAKPPIPSWDSSSHHDQSNHWDSRPSSHEFSSERPWSKPTYEYKPSRPQWSQWNGPNDFPERPSHWGSNPDIITDDRPGYFPGPKPSQKPWYDQEPYSSNRPSQVYEDRPLHQSPSSHPSTHPSEGGGQWVLLSSTKGYSLPHRNRGEYQRALTFNAKTPPGVGMMSSHRSVRLTVLPADNSTNTTLSHGGLLEVESSLQTVEEAQREHAAKMLKLKTLKPEDVTATPTASAVRANSRRYGDEIRVFSASPSTAQSKTAVLAAIGAGMIPATMAMLLPMVLGR</sequence>
<dbReference type="EMBL" id="GEBQ01018002">
    <property type="protein sequence ID" value="JAT21975.1"/>
    <property type="molecule type" value="Transcribed_RNA"/>
</dbReference>
<gene>
    <name evidence="3" type="ORF">g.1105</name>
</gene>
<keyword evidence="2" id="KW-1133">Transmembrane helix</keyword>
<evidence type="ECO:0000256" key="2">
    <source>
        <dbReference type="SAM" id="Phobius"/>
    </source>
</evidence>
<feature type="region of interest" description="Disordered" evidence="1">
    <location>
        <begin position="75"/>
        <end position="213"/>
    </location>
</feature>
<keyword evidence="2" id="KW-0472">Membrane</keyword>
<reference evidence="3" key="1">
    <citation type="submission" date="2015-11" db="EMBL/GenBank/DDBJ databases">
        <title>De novo transcriptome assembly of four potential Pierce s Disease insect vectors from Arizona vineyards.</title>
        <authorList>
            <person name="Tassone E.E."/>
        </authorList>
    </citation>
    <scope>NUCLEOTIDE SEQUENCE</scope>
</reference>
<feature type="region of interest" description="Disordered" evidence="1">
    <location>
        <begin position="30"/>
        <end position="63"/>
    </location>
</feature>
<feature type="non-terminal residue" evidence="3">
    <location>
        <position position="1"/>
    </location>
</feature>
<evidence type="ECO:0000256" key="1">
    <source>
        <dbReference type="SAM" id="MobiDB-lite"/>
    </source>
</evidence>
<feature type="transmembrane region" description="Helical" evidence="2">
    <location>
        <begin position="341"/>
        <end position="363"/>
    </location>
</feature>
<protein>
    <submittedName>
        <fullName evidence="3">Uncharacterized protein</fullName>
    </submittedName>
</protein>
<dbReference type="AlphaFoldDB" id="A0A1B6LE58"/>
<evidence type="ECO:0000313" key="3">
    <source>
        <dbReference type="EMBL" id="JAT21975.1"/>
    </source>
</evidence>
<feature type="compositionally biased region" description="Basic and acidic residues" evidence="1">
    <location>
        <begin position="94"/>
        <end position="118"/>
    </location>
</feature>
<keyword evidence="2" id="KW-0812">Transmembrane</keyword>